<evidence type="ECO:0000313" key="1">
    <source>
        <dbReference type="EMBL" id="EDR13045.1"/>
    </source>
</evidence>
<dbReference type="EMBL" id="DS547093">
    <property type="protein sequence ID" value="EDR13045.1"/>
    <property type="molecule type" value="Genomic_DNA"/>
</dbReference>
<dbReference type="GeneID" id="6071730"/>
<reference evidence="1 2" key="1">
    <citation type="journal article" date="2008" name="Nature">
        <title>The genome of Laccaria bicolor provides insights into mycorrhizal symbiosis.</title>
        <authorList>
            <person name="Martin F."/>
            <person name="Aerts A."/>
            <person name="Ahren D."/>
            <person name="Brun A."/>
            <person name="Danchin E.G.J."/>
            <person name="Duchaussoy F."/>
            <person name="Gibon J."/>
            <person name="Kohler A."/>
            <person name="Lindquist E."/>
            <person name="Pereda V."/>
            <person name="Salamov A."/>
            <person name="Shapiro H.J."/>
            <person name="Wuyts J."/>
            <person name="Blaudez D."/>
            <person name="Buee M."/>
            <person name="Brokstein P."/>
            <person name="Canbaeck B."/>
            <person name="Cohen D."/>
            <person name="Courty P.E."/>
            <person name="Coutinho P.M."/>
            <person name="Delaruelle C."/>
            <person name="Detter J.C."/>
            <person name="Deveau A."/>
            <person name="DiFazio S."/>
            <person name="Duplessis S."/>
            <person name="Fraissinet-Tachet L."/>
            <person name="Lucic E."/>
            <person name="Frey-Klett P."/>
            <person name="Fourrey C."/>
            <person name="Feussner I."/>
            <person name="Gay G."/>
            <person name="Grimwood J."/>
            <person name="Hoegger P.J."/>
            <person name="Jain P."/>
            <person name="Kilaru S."/>
            <person name="Labbe J."/>
            <person name="Lin Y.C."/>
            <person name="Legue V."/>
            <person name="Le Tacon F."/>
            <person name="Marmeisse R."/>
            <person name="Melayah D."/>
            <person name="Montanini B."/>
            <person name="Muratet M."/>
            <person name="Nehls U."/>
            <person name="Niculita-Hirzel H."/>
            <person name="Oudot-Le Secq M.P."/>
            <person name="Peter M."/>
            <person name="Quesneville H."/>
            <person name="Rajashekar B."/>
            <person name="Reich M."/>
            <person name="Rouhier N."/>
            <person name="Schmutz J."/>
            <person name="Yin T."/>
            <person name="Chalot M."/>
            <person name="Henrissat B."/>
            <person name="Kuees U."/>
            <person name="Lucas S."/>
            <person name="Van de Peer Y."/>
            <person name="Podila G.K."/>
            <person name="Polle A."/>
            <person name="Pukkila P.J."/>
            <person name="Richardson P.M."/>
            <person name="Rouze P."/>
            <person name="Sanders I.R."/>
            <person name="Stajich J.E."/>
            <person name="Tunlid A."/>
            <person name="Tuskan G."/>
            <person name="Grigoriev I.V."/>
        </authorList>
    </citation>
    <scope>NUCLEOTIDE SEQUENCE [LARGE SCALE GENOMIC DNA]</scope>
    <source>
        <strain evidence="2">S238N-H82 / ATCC MYA-4686</strain>
    </source>
</reference>
<proteinExistence type="predicted"/>
<dbReference type="InterPro" id="IPR032675">
    <property type="entry name" value="LRR_dom_sf"/>
</dbReference>
<gene>
    <name evidence="1" type="ORF">LACBIDRAFT_322456</name>
</gene>
<dbReference type="InParanoid" id="B0CWC7"/>
<sequence>MANVVKYLGTRVLKILGPSTQDLEPQVKDQHSRLLTGIKFAPPIPAPPESTGIGPESTGIHQNGTRIELESKIQHTFTPIHTSAYLLRSYQCQIYLESIPCDIGQQNIFSIHRVCKTNKHKELITLASTCKSVCVSALDMLWRDITTLRHFFLIIPGCTGCDQKLYLPSNPDWSKFNQVAGRVKTLNIRENFYSPNNAQSDLSAYKAFAKTFGGSPLLPQLHCLTYTTLSTEQDVSAELESLITGCLNKMEFKAEETLSDMILERLESTCTEIKVLRWNRPWCSPYLPHALSRLPSLGRLELIRIILGSESIGILSTLSSLSHLSIIFFTNKYQSIKSYKSTNQILPNLETLEIYRELGDVSHFISYLNVMCLISLGVTIPWVTPRGSYPWSSIGNAISSLKTLSLMACGSDDQDHVDIERLLEPFGSATTITKLSMRFICWMEGNTLDTHLSKLLTNYPLLESLEIMFQVEYSNYQDMVSLKVVCNAVKSCPKLRRIRFIGNINPTLLDGLVMDSFANLEELDLGKSRAMDEHGRQVELDREMLEIVVQRLVPVP</sequence>
<dbReference type="AlphaFoldDB" id="B0CWC7"/>
<dbReference type="Gene3D" id="3.80.10.10">
    <property type="entry name" value="Ribonuclease Inhibitor"/>
    <property type="match status" value="1"/>
</dbReference>
<protein>
    <submittedName>
        <fullName evidence="1">Predicted protein</fullName>
    </submittedName>
</protein>
<name>B0CWC7_LACBS</name>
<dbReference type="SUPFAM" id="SSF52047">
    <property type="entry name" value="RNI-like"/>
    <property type="match status" value="1"/>
</dbReference>
<dbReference type="OrthoDB" id="2948138at2759"/>
<organism evidence="2">
    <name type="scientific">Laccaria bicolor (strain S238N-H82 / ATCC MYA-4686)</name>
    <name type="common">Bicoloured deceiver</name>
    <name type="synonym">Laccaria laccata var. bicolor</name>
    <dbReference type="NCBI Taxonomy" id="486041"/>
    <lineage>
        <taxon>Eukaryota</taxon>
        <taxon>Fungi</taxon>
        <taxon>Dikarya</taxon>
        <taxon>Basidiomycota</taxon>
        <taxon>Agaricomycotina</taxon>
        <taxon>Agaricomycetes</taxon>
        <taxon>Agaricomycetidae</taxon>
        <taxon>Agaricales</taxon>
        <taxon>Agaricineae</taxon>
        <taxon>Hydnangiaceae</taxon>
        <taxon>Laccaria</taxon>
    </lineage>
</organism>
<dbReference type="HOGENOM" id="CLU_490062_0_0_1"/>
<keyword evidence="2" id="KW-1185">Reference proteome</keyword>
<accession>B0CWC7</accession>
<dbReference type="RefSeq" id="XP_001875543.1">
    <property type="nucleotide sequence ID" value="XM_001875508.1"/>
</dbReference>
<evidence type="ECO:0000313" key="2">
    <source>
        <dbReference type="Proteomes" id="UP000001194"/>
    </source>
</evidence>
<dbReference type="Proteomes" id="UP000001194">
    <property type="component" value="Unassembled WGS sequence"/>
</dbReference>
<dbReference type="KEGG" id="lbc:LACBIDRAFT_322456"/>